<reference evidence="5" key="1">
    <citation type="submission" date="2022-05" db="EMBL/GenBank/DDBJ databases">
        <authorList>
            <person name="Jo J.-H."/>
            <person name="Im W.-T."/>
        </authorList>
    </citation>
    <scope>NUCLEOTIDE SEQUENCE</scope>
    <source>
        <strain evidence="5">RG327</strain>
    </source>
</reference>
<gene>
    <name evidence="5" type="ORF">LZ519_03845</name>
</gene>
<dbReference type="SUPFAM" id="SSF51197">
    <property type="entry name" value="Clavaminate synthase-like"/>
    <property type="match status" value="1"/>
</dbReference>
<comment type="similarity">
    <text evidence="1">Belongs to the aspartyl/asparaginyl beta-hydroxylase family.</text>
</comment>
<organism evidence="5 6">
    <name type="scientific">Sphingomonas anseongensis</name>
    <dbReference type="NCBI Taxonomy" id="2908207"/>
    <lineage>
        <taxon>Bacteria</taxon>
        <taxon>Pseudomonadati</taxon>
        <taxon>Pseudomonadota</taxon>
        <taxon>Alphaproteobacteria</taxon>
        <taxon>Sphingomonadales</taxon>
        <taxon>Sphingomonadaceae</taxon>
        <taxon>Sphingomonas</taxon>
    </lineage>
</organism>
<evidence type="ECO:0000313" key="6">
    <source>
        <dbReference type="Proteomes" id="UP001165343"/>
    </source>
</evidence>
<evidence type="ECO:0000259" key="4">
    <source>
        <dbReference type="Pfam" id="PF05118"/>
    </source>
</evidence>
<dbReference type="PANTHER" id="PTHR46332:SF5">
    <property type="entry name" value="ASPARTATE BETA-HYDROXYLASE DOMAIN CONTAINING 2"/>
    <property type="match status" value="1"/>
</dbReference>
<sequence>MADEAEIDALLEREPRNIEALVRKGDLRASAGDDRAAMAFYKAALSAAAAAQPLPQSLRPAIERAQAGAARANALFQEHLERALAERGFPENRRPPRFQESLDLMLGRRTATLQLQQPGSYYFPGLPQRRYYERTDLLWSAGVEAAAAAIRDELLAFRSAGSAGFSPYLISDPSRPRSEFHGLVDNPEWSTLYLWQNGSAVEGVTSQFPATMAALEALELTRLGARAPSILFSRLAPGARIPPHHGVMNARLICHLPLIVPPGCGFRVGGETREWREDELLVFDDTVEHEAWNDSPSERIILIFDVWRPEVGSEERRAISALFEAVDSYGA</sequence>
<dbReference type="Gene3D" id="2.60.120.330">
    <property type="entry name" value="B-lactam Antibiotic, Isopenicillin N Synthase, Chain"/>
    <property type="match status" value="1"/>
</dbReference>
<feature type="domain" description="Aspartyl/asparaginy/proline hydroxylase" evidence="4">
    <location>
        <begin position="146"/>
        <end position="309"/>
    </location>
</feature>
<dbReference type="InterPro" id="IPR051821">
    <property type="entry name" value="Asp/Asn_beta-hydroxylase"/>
</dbReference>
<dbReference type="EMBL" id="JAMGBC010000001">
    <property type="protein sequence ID" value="MCL6678450.1"/>
    <property type="molecule type" value="Genomic_DNA"/>
</dbReference>
<dbReference type="Proteomes" id="UP001165343">
    <property type="component" value="Unassembled WGS sequence"/>
</dbReference>
<proteinExistence type="inferred from homology"/>
<keyword evidence="2" id="KW-0223">Dioxygenase</keyword>
<evidence type="ECO:0000256" key="1">
    <source>
        <dbReference type="ARBA" id="ARBA00007730"/>
    </source>
</evidence>
<dbReference type="RefSeq" id="WP_249867402.1">
    <property type="nucleotide sequence ID" value="NZ_JAMGBC010000001.1"/>
</dbReference>
<comment type="caution">
    <text evidence="5">The sequence shown here is derived from an EMBL/GenBank/DDBJ whole genome shotgun (WGS) entry which is preliminary data.</text>
</comment>
<dbReference type="InterPro" id="IPR007803">
    <property type="entry name" value="Asp/Arg/Pro-Hydrxlase"/>
</dbReference>
<dbReference type="Pfam" id="PF05118">
    <property type="entry name" value="Asp_Arg_Hydrox"/>
    <property type="match status" value="1"/>
</dbReference>
<evidence type="ECO:0000313" key="5">
    <source>
        <dbReference type="EMBL" id="MCL6678450.1"/>
    </source>
</evidence>
<keyword evidence="6" id="KW-1185">Reference proteome</keyword>
<evidence type="ECO:0000256" key="2">
    <source>
        <dbReference type="ARBA" id="ARBA00022964"/>
    </source>
</evidence>
<dbReference type="InterPro" id="IPR027443">
    <property type="entry name" value="IPNS-like_sf"/>
</dbReference>
<accession>A0ABT0RDV0</accession>
<name>A0ABT0RDV0_9SPHN</name>
<evidence type="ECO:0000256" key="3">
    <source>
        <dbReference type="ARBA" id="ARBA00023002"/>
    </source>
</evidence>
<keyword evidence="3" id="KW-0560">Oxidoreductase</keyword>
<protein>
    <submittedName>
        <fullName evidence="5">Aspartyl/asparaginyl beta-hydroxylase domain-containing protein</fullName>
    </submittedName>
</protein>
<dbReference type="PANTHER" id="PTHR46332">
    <property type="entry name" value="ASPARTATE BETA-HYDROXYLASE DOMAIN-CONTAINING PROTEIN 2"/>
    <property type="match status" value="1"/>
</dbReference>